<dbReference type="PANTHER" id="PTHR28054">
    <property type="entry name" value="RNA POLYMERASE I-SPECIFIC TRANSCRIPTION INITIATION FACTOR RRN10"/>
    <property type="match status" value="1"/>
</dbReference>
<dbReference type="AlphaFoldDB" id="G0SD52"/>
<evidence type="ECO:0000313" key="3">
    <source>
        <dbReference type="Proteomes" id="UP000008066"/>
    </source>
</evidence>
<evidence type="ECO:0000256" key="1">
    <source>
        <dbReference type="SAM" id="MobiDB-lite"/>
    </source>
</evidence>
<dbReference type="OrthoDB" id="2565191at2759"/>
<dbReference type="RefSeq" id="XP_006695427.1">
    <property type="nucleotide sequence ID" value="XM_006695364.1"/>
</dbReference>
<keyword evidence="3" id="KW-1185">Reference proteome</keyword>
<sequence>MDNLFLSAGFESSAESVLSTGNGKRVRGREANVYDAVAGRVTINSALADAENPRYRTGRRHSALADRYFSSRNPRLAPDHVLFRRRHAPPRYHEYDIYWAHEDLPHYGQGLLPESNLLRSIHAYTSRFYEATAARLGPSCFVGRRTIDERSMDETALLAFGILLEEAACEVLGKRGDLVFTEPVTNEKQPQDGGAAAGHRVPQRSAIGEESGVEIMPEGTKRAKKRRKVEQEDSET</sequence>
<accession>G0SD52</accession>
<dbReference type="KEGG" id="cthr:CTHT_0050840"/>
<name>G0SD52_CHATD</name>
<dbReference type="GeneID" id="18259122"/>
<dbReference type="HOGENOM" id="CLU_066274_0_0_1"/>
<dbReference type="OMA" id="YASDFYA"/>
<dbReference type="Proteomes" id="UP000008066">
    <property type="component" value="Unassembled WGS sequence"/>
</dbReference>
<protein>
    <submittedName>
        <fullName evidence="2">Uncharacterized protein</fullName>
    </submittedName>
</protein>
<evidence type="ECO:0000313" key="2">
    <source>
        <dbReference type="EMBL" id="EGS18482.1"/>
    </source>
</evidence>
<dbReference type="PANTHER" id="PTHR28054:SF1">
    <property type="entry name" value="RNA POLYMERASE I-SPECIFIC TRANSCRIPTION INITIATION FACTOR RRN10"/>
    <property type="match status" value="1"/>
</dbReference>
<dbReference type="EMBL" id="GL988045">
    <property type="protein sequence ID" value="EGS18482.1"/>
    <property type="molecule type" value="Genomic_DNA"/>
</dbReference>
<dbReference type="GO" id="GO:0006360">
    <property type="term" value="P:transcription by RNA polymerase I"/>
    <property type="evidence" value="ECO:0007669"/>
    <property type="project" value="InterPro"/>
</dbReference>
<proteinExistence type="predicted"/>
<organism evidence="3">
    <name type="scientific">Chaetomium thermophilum (strain DSM 1495 / CBS 144.50 / IMI 039719)</name>
    <name type="common">Thermochaetoides thermophila</name>
    <dbReference type="NCBI Taxonomy" id="759272"/>
    <lineage>
        <taxon>Eukaryota</taxon>
        <taxon>Fungi</taxon>
        <taxon>Dikarya</taxon>
        <taxon>Ascomycota</taxon>
        <taxon>Pezizomycotina</taxon>
        <taxon>Sordariomycetes</taxon>
        <taxon>Sordariomycetidae</taxon>
        <taxon>Sordariales</taxon>
        <taxon>Chaetomiaceae</taxon>
        <taxon>Thermochaetoides</taxon>
    </lineage>
</organism>
<feature type="region of interest" description="Disordered" evidence="1">
    <location>
        <begin position="185"/>
        <end position="236"/>
    </location>
</feature>
<dbReference type="InterPro" id="IPR022793">
    <property type="entry name" value="Rrn10"/>
</dbReference>
<gene>
    <name evidence="2" type="ORF">CTHT_0050840</name>
</gene>
<dbReference type="eggNOG" id="ENOG502S1BQ">
    <property type="taxonomic scope" value="Eukaryota"/>
</dbReference>
<dbReference type="STRING" id="759272.G0SD52"/>
<reference evidence="2 3" key="1">
    <citation type="journal article" date="2011" name="Cell">
        <title>Insight into structure and assembly of the nuclear pore complex by utilizing the genome of a eukaryotic thermophile.</title>
        <authorList>
            <person name="Amlacher S."/>
            <person name="Sarges P."/>
            <person name="Flemming D."/>
            <person name="van Noort V."/>
            <person name="Kunze R."/>
            <person name="Devos D.P."/>
            <person name="Arumugam M."/>
            <person name="Bork P."/>
            <person name="Hurt E."/>
        </authorList>
    </citation>
    <scope>NUCLEOTIDE SEQUENCE [LARGE SCALE GENOMIC DNA]</scope>
    <source>
        <strain evidence="3">DSM 1495 / CBS 144.50 / IMI 039719</strain>
    </source>
</reference>